<sequence length="398" mass="44993">MVLRFFITAGIVAVLAVKLELPDYLVQQHRPVIFCRTEIIEGIVFTPWVDLMSNDDWFISVKGCVNCNITGFTNTTDPRFAASWRNFSVTYGSFGEVANGKVSGRIWKLDPIQGGPFEIPVVDEISSVSATWNAAGEPSSARIGLNSDFSNRMKLKSIYLNYEYICSSAEFDSDENGDIFPMREGHILGQVHAIADVTPNKDNYWQFQVHYVGYGLFDINDHYRSFEAVLSSTSPYIHAPLEFIEFISANMKSVEESKSGDYIVDCNQRVLGKDILFFVNGGRVSLKALYYTMRDPINPKICALRIRPLAEGEDRWILGIPFLEAVDFFGVFCNEQTLYTYAMDAPHESHNHLSLLNILPFNTPLMTALRQELKRGPNSSRIRADEEVYQQQHTASAK</sequence>
<gene>
    <name evidence="4" type="ORF">BXYJ_LOCUS10584</name>
</gene>
<dbReference type="Proteomes" id="UP000659654">
    <property type="component" value="Unassembled WGS sequence"/>
</dbReference>
<feature type="compositionally biased region" description="Polar residues" evidence="1">
    <location>
        <begin position="389"/>
        <end position="398"/>
    </location>
</feature>
<feature type="domain" description="Peptidase A1" evidence="3">
    <location>
        <begin position="189"/>
        <end position="325"/>
    </location>
</feature>
<dbReference type="EMBL" id="CAJFCV020000004">
    <property type="protein sequence ID" value="CAG9119379.1"/>
    <property type="molecule type" value="Genomic_DNA"/>
</dbReference>
<evidence type="ECO:0000313" key="4">
    <source>
        <dbReference type="EMBL" id="CAD5228717.1"/>
    </source>
</evidence>
<feature type="chain" id="PRO_5032639453" evidence="2">
    <location>
        <begin position="17"/>
        <end position="398"/>
    </location>
</feature>
<evidence type="ECO:0000256" key="1">
    <source>
        <dbReference type="SAM" id="MobiDB-lite"/>
    </source>
</evidence>
<organism evidence="4 5">
    <name type="scientific">Bursaphelenchus xylophilus</name>
    <name type="common">Pinewood nematode worm</name>
    <name type="synonym">Aphelenchoides xylophilus</name>
    <dbReference type="NCBI Taxonomy" id="6326"/>
    <lineage>
        <taxon>Eukaryota</taxon>
        <taxon>Metazoa</taxon>
        <taxon>Ecdysozoa</taxon>
        <taxon>Nematoda</taxon>
        <taxon>Chromadorea</taxon>
        <taxon>Rhabditida</taxon>
        <taxon>Tylenchina</taxon>
        <taxon>Tylenchomorpha</taxon>
        <taxon>Aphelenchoidea</taxon>
        <taxon>Aphelenchoididae</taxon>
        <taxon>Bursaphelenchus</taxon>
    </lineage>
</organism>
<dbReference type="SUPFAM" id="SSF50630">
    <property type="entry name" value="Acid proteases"/>
    <property type="match status" value="1"/>
</dbReference>
<feature type="region of interest" description="Disordered" evidence="1">
    <location>
        <begin position="376"/>
        <end position="398"/>
    </location>
</feature>
<name>A0A811LMP9_BURXY</name>
<accession>A0A811LMP9</accession>
<evidence type="ECO:0000256" key="2">
    <source>
        <dbReference type="SAM" id="SignalP"/>
    </source>
</evidence>
<dbReference type="EMBL" id="CAJFDI010000004">
    <property type="protein sequence ID" value="CAD5228717.1"/>
    <property type="molecule type" value="Genomic_DNA"/>
</dbReference>
<dbReference type="InterPro" id="IPR033121">
    <property type="entry name" value="PEPTIDASE_A1"/>
</dbReference>
<proteinExistence type="predicted"/>
<dbReference type="AlphaFoldDB" id="A0A811LMP9"/>
<dbReference type="InterPro" id="IPR021109">
    <property type="entry name" value="Peptidase_aspartic_dom_sf"/>
</dbReference>
<comment type="caution">
    <text evidence="4">The sequence shown here is derived from an EMBL/GenBank/DDBJ whole genome shotgun (WGS) entry which is preliminary data.</text>
</comment>
<evidence type="ECO:0000259" key="3">
    <source>
        <dbReference type="Pfam" id="PF00026"/>
    </source>
</evidence>
<keyword evidence="5" id="KW-1185">Reference proteome</keyword>
<dbReference type="Pfam" id="PF00026">
    <property type="entry name" value="Asp"/>
    <property type="match status" value="1"/>
</dbReference>
<reference evidence="4" key="1">
    <citation type="submission" date="2020-09" db="EMBL/GenBank/DDBJ databases">
        <authorList>
            <person name="Kikuchi T."/>
        </authorList>
    </citation>
    <scope>NUCLEOTIDE SEQUENCE</scope>
    <source>
        <strain evidence="4">Ka4C1</strain>
    </source>
</reference>
<protein>
    <submittedName>
        <fullName evidence="4">(pine wood nematode) hypothetical protein</fullName>
    </submittedName>
</protein>
<feature type="signal peptide" evidence="2">
    <location>
        <begin position="1"/>
        <end position="16"/>
    </location>
</feature>
<dbReference type="OrthoDB" id="771136at2759"/>
<dbReference type="Gene3D" id="2.40.70.10">
    <property type="entry name" value="Acid Proteases"/>
    <property type="match status" value="1"/>
</dbReference>
<dbReference type="Proteomes" id="UP000582659">
    <property type="component" value="Unassembled WGS sequence"/>
</dbReference>
<evidence type="ECO:0000313" key="5">
    <source>
        <dbReference type="Proteomes" id="UP000659654"/>
    </source>
</evidence>
<keyword evidence="2" id="KW-0732">Signal</keyword>
<dbReference type="SMR" id="A0A811LMP9"/>